<proteinExistence type="predicted"/>
<evidence type="ECO:0000313" key="1">
    <source>
        <dbReference type="EMBL" id="MDQ0268391.1"/>
    </source>
</evidence>
<dbReference type="RefSeq" id="WP_307471105.1">
    <property type="nucleotide sequence ID" value="NZ_JAUSUB010000001.1"/>
</dbReference>
<protein>
    <submittedName>
        <fullName evidence="1">Uncharacterized protein</fullName>
    </submittedName>
</protein>
<dbReference type="Proteomes" id="UP001238088">
    <property type="component" value="Unassembled WGS sequence"/>
</dbReference>
<organism evidence="1 2">
    <name type="scientific">Cytobacillus purgationiresistens</name>
    <dbReference type="NCBI Taxonomy" id="863449"/>
    <lineage>
        <taxon>Bacteria</taxon>
        <taxon>Bacillati</taxon>
        <taxon>Bacillota</taxon>
        <taxon>Bacilli</taxon>
        <taxon>Bacillales</taxon>
        <taxon>Bacillaceae</taxon>
        <taxon>Cytobacillus</taxon>
    </lineage>
</organism>
<gene>
    <name evidence="1" type="ORF">J2S17_000260</name>
</gene>
<reference evidence="1 2" key="1">
    <citation type="submission" date="2023-07" db="EMBL/GenBank/DDBJ databases">
        <title>Genomic Encyclopedia of Type Strains, Phase IV (KMG-IV): sequencing the most valuable type-strain genomes for metagenomic binning, comparative biology and taxonomic classification.</title>
        <authorList>
            <person name="Goeker M."/>
        </authorList>
    </citation>
    <scope>NUCLEOTIDE SEQUENCE [LARGE SCALE GENOMIC DNA]</scope>
    <source>
        <strain evidence="1 2">DSM 23494</strain>
    </source>
</reference>
<name>A0ABU0AAV8_9BACI</name>
<accession>A0ABU0AAV8</accession>
<sequence>MGGRKNRILKYSVLFKKMGVLNNKDFNEIVEANKIIIKKRSD</sequence>
<keyword evidence="2" id="KW-1185">Reference proteome</keyword>
<evidence type="ECO:0000313" key="2">
    <source>
        <dbReference type="Proteomes" id="UP001238088"/>
    </source>
</evidence>
<dbReference type="EMBL" id="JAUSUB010000001">
    <property type="protein sequence ID" value="MDQ0268391.1"/>
    <property type="molecule type" value="Genomic_DNA"/>
</dbReference>
<comment type="caution">
    <text evidence="1">The sequence shown here is derived from an EMBL/GenBank/DDBJ whole genome shotgun (WGS) entry which is preliminary data.</text>
</comment>